<proteinExistence type="predicted"/>
<feature type="compositionally biased region" description="Low complexity" evidence="1">
    <location>
        <begin position="416"/>
        <end position="429"/>
    </location>
</feature>
<name>A0ABN9U6F7_9DINO</name>
<feature type="non-terminal residue" evidence="3">
    <location>
        <position position="1"/>
    </location>
</feature>
<evidence type="ECO:0000256" key="2">
    <source>
        <dbReference type="SAM" id="SignalP"/>
    </source>
</evidence>
<feature type="compositionally biased region" description="Basic and acidic residues" evidence="1">
    <location>
        <begin position="155"/>
        <end position="166"/>
    </location>
</feature>
<feature type="chain" id="PRO_5046177261" description="Calmodulin" evidence="2">
    <location>
        <begin position="29"/>
        <end position="1061"/>
    </location>
</feature>
<keyword evidence="2" id="KW-0732">Signal</keyword>
<sequence length="1061" mass="110609">SFRRDSMLHMMFPLRALAVAVLLRATAAIKIVEDGDRDGPEQISGESAAVWRKIMEASANVMQHQRHAEEAAQAAAEARAVDDSAWDAAAAKAAADARAAEQAAKAFADAKATEKAAAEATAAEEAAKAAAEAKAADEAANVASEASAAEQAAKAAEDAKAEEEAAKAATEAEAAKEAARNAAASKAVPDARTADDKAKALAEAEVAERVAAAAKAAKEAAKAAAEAETAMVAARKAAAAKAAAAVKAAEEAAEALAEAEAAEEAAAEATAAEEAAKAAAEAKVADEAANVASEASAAEQAAKAAEDAKAEEEAAKAATEAEAAKEAARNAAASKAVPDARTADDKAKALAEAEVAERVAAAAKAAKEAAKAAAEAETAMVAARKAAAAKAAAAVKAAEEAAEALAEAEAAEEAAAKATAAEEAAKAAAPPAPAPIVEDRHDKGRPQPSPPPTAPPTSEPTPQPTPEPTFKFEAPGVPCACHVPECFHRYDLNGDGCLTQNECDLQMPILEYCFMVPATCGPEKWDLDDDACINQTEFEMVYVINQSVCPVDVPEPCDECPQGKYIVPNPCECVDCIGETRRRRSLECTSCPAPFVPCQDPDADDCCDPYIPGASNLPNGSTTIPVHVAYQTCTEFSLGDSITISGKLSSDPSTVVTHSTVVIGISPITGGYELDLNDPLPGNFQYDTTVQQACTSTDGTQVSGAFSPFADGCCCACGTDCCETTEVCTLYPNGTGECSNAGPYPEFSTPAPTVGAKGDPHLVNLQGEHFDINHEGTFTLLRFPQAVEKAAEFSFQAVVQPDVGKPCTTYITHVELSGAWLGDKAVEIRCYRKSHSNDTDTFLGARLLEGKGEFPWQTIEELETKDLVLSDSESDIEVSLDKATWFPKKRSKAGPTAAGMFTLSLRHKKSPTGAKITIRQDLPEQEHLNVAVRQLSQLGRVDVGGLLGFDAHPESLERPSAACVHHRATARYRIESQDDADHGYYFRPAWKDRWDKARTGGRSRDNEAAASLMGRFDGKSGLGLDNKMCKCPSAPHGSATGSIEGVLVEEASFMFGKASWD</sequence>
<evidence type="ECO:0000256" key="1">
    <source>
        <dbReference type="SAM" id="MobiDB-lite"/>
    </source>
</evidence>
<accession>A0ABN9U6F7</accession>
<organism evidence="3 4">
    <name type="scientific">Prorocentrum cordatum</name>
    <dbReference type="NCBI Taxonomy" id="2364126"/>
    <lineage>
        <taxon>Eukaryota</taxon>
        <taxon>Sar</taxon>
        <taxon>Alveolata</taxon>
        <taxon>Dinophyceae</taxon>
        <taxon>Prorocentrales</taxon>
        <taxon>Prorocentraceae</taxon>
        <taxon>Prorocentrum</taxon>
    </lineage>
</organism>
<feature type="signal peptide" evidence="2">
    <location>
        <begin position="1"/>
        <end position="28"/>
    </location>
</feature>
<feature type="compositionally biased region" description="Pro residues" evidence="1">
    <location>
        <begin position="447"/>
        <end position="467"/>
    </location>
</feature>
<evidence type="ECO:0000313" key="4">
    <source>
        <dbReference type="Proteomes" id="UP001189429"/>
    </source>
</evidence>
<protein>
    <recommendedName>
        <fullName evidence="5">Calmodulin</fullName>
    </recommendedName>
</protein>
<feature type="region of interest" description="Disordered" evidence="1">
    <location>
        <begin position="153"/>
        <end position="174"/>
    </location>
</feature>
<feature type="region of interest" description="Disordered" evidence="1">
    <location>
        <begin position="302"/>
        <end position="323"/>
    </location>
</feature>
<keyword evidence="4" id="KW-1185">Reference proteome</keyword>
<evidence type="ECO:0008006" key="5">
    <source>
        <dbReference type="Google" id="ProtNLM"/>
    </source>
</evidence>
<dbReference type="EMBL" id="CAUYUJ010015489">
    <property type="protein sequence ID" value="CAK0854591.1"/>
    <property type="molecule type" value="Genomic_DNA"/>
</dbReference>
<gene>
    <name evidence="3" type="ORF">PCOR1329_LOCUS45633</name>
</gene>
<reference evidence="3" key="1">
    <citation type="submission" date="2023-10" db="EMBL/GenBank/DDBJ databases">
        <authorList>
            <person name="Chen Y."/>
            <person name="Shah S."/>
            <person name="Dougan E. K."/>
            <person name="Thang M."/>
            <person name="Chan C."/>
        </authorList>
    </citation>
    <scope>NUCLEOTIDE SEQUENCE [LARGE SCALE GENOMIC DNA]</scope>
</reference>
<dbReference type="Proteomes" id="UP001189429">
    <property type="component" value="Unassembled WGS sequence"/>
</dbReference>
<evidence type="ECO:0000313" key="3">
    <source>
        <dbReference type="EMBL" id="CAK0854591.1"/>
    </source>
</evidence>
<feature type="compositionally biased region" description="Basic and acidic residues" evidence="1">
    <location>
        <begin position="304"/>
        <end position="315"/>
    </location>
</feature>
<comment type="caution">
    <text evidence="3">The sequence shown here is derived from an EMBL/GenBank/DDBJ whole genome shotgun (WGS) entry which is preliminary data.</text>
</comment>
<feature type="region of interest" description="Disordered" evidence="1">
    <location>
        <begin position="416"/>
        <end position="469"/>
    </location>
</feature>